<evidence type="ECO:0000313" key="9">
    <source>
        <dbReference type="EMBL" id="AFO96918.1"/>
    </source>
</evidence>
<keyword evidence="4" id="KW-0378">Hydrolase</keyword>
<evidence type="ECO:0000256" key="8">
    <source>
        <dbReference type="PIRSR" id="PIRSR031051-3"/>
    </source>
</evidence>
<dbReference type="Pfam" id="PF06888">
    <property type="entry name" value="Put_Phosphatase"/>
    <property type="match status" value="1"/>
</dbReference>
<reference evidence="9 11" key="3">
    <citation type="journal article" date="2014" name="Nature">
        <title>Elephant shark genome provides unique insights into gnathostome evolution.</title>
        <authorList>
            <consortium name="International Elephant Shark Genome Sequencing Consortium"/>
            <person name="Venkatesh B."/>
            <person name="Lee A.P."/>
            <person name="Ravi V."/>
            <person name="Maurya A.K."/>
            <person name="Lian M.M."/>
            <person name="Swann J.B."/>
            <person name="Ohta Y."/>
            <person name="Flajnik M.F."/>
            <person name="Sutoh Y."/>
            <person name="Kasahara M."/>
            <person name="Hoon S."/>
            <person name="Gangu V."/>
            <person name="Roy S.W."/>
            <person name="Irimia M."/>
            <person name="Korzh V."/>
            <person name="Kondrychyn I."/>
            <person name="Lim Z.W."/>
            <person name="Tay B.H."/>
            <person name="Tohari S."/>
            <person name="Kong K.W."/>
            <person name="Ho S."/>
            <person name="Lorente-Galdos B."/>
            <person name="Quilez J."/>
            <person name="Marques-Bonet T."/>
            <person name="Raney B.J."/>
            <person name="Ingham P.W."/>
            <person name="Tay A."/>
            <person name="Hillier L.W."/>
            <person name="Minx P."/>
            <person name="Boehm T."/>
            <person name="Wilson R.K."/>
            <person name="Brenner S."/>
            <person name="Warren W.C."/>
        </authorList>
    </citation>
    <scope>NUCLEOTIDE SEQUENCE</scope>
    <source>
        <tissue evidence="9">Intestine</tissue>
    </source>
</reference>
<dbReference type="NCBIfam" id="TIGR01488">
    <property type="entry name" value="HAD-SF-IB"/>
    <property type="match status" value="1"/>
</dbReference>
<keyword evidence="3 8" id="KW-0479">Metal-binding</keyword>
<evidence type="ECO:0000256" key="3">
    <source>
        <dbReference type="ARBA" id="ARBA00022723"/>
    </source>
</evidence>
<comment type="similarity">
    <text evidence="2">Belongs to the HAD-like hydrolase superfamily. PHOSPHO family.</text>
</comment>
<feature type="active site" description="Nucleophile" evidence="6">
    <location>
        <position position="9"/>
    </location>
</feature>
<dbReference type="NCBIfam" id="TIGR01489">
    <property type="entry name" value="DKMTPPase-SF"/>
    <property type="match status" value="1"/>
</dbReference>
<dbReference type="RefSeq" id="XP_007899693.1">
    <property type="nucleotide sequence ID" value="XM_007901502.1"/>
</dbReference>
<dbReference type="PANTHER" id="PTHR20889:SF2">
    <property type="entry name" value="PHOSPHOETHANOLAMINE_PHOSPHOCHOLINE PHOSPHATASE"/>
    <property type="match status" value="1"/>
</dbReference>
<dbReference type="GO" id="GO:0016791">
    <property type="term" value="F:phosphatase activity"/>
    <property type="evidence" value="ECO:0007669"/>
    <property type="project" value="InterPro"/>
</dbReference>
<dbReference type="RefSeq" id="XP_007899691.1">
    <property type="nucleotide sequence ID" value="XM_007901500.1"/>
</dbReference>
<feature type="binding site" evidence="8">
    <location>
        <position position="11"/>
    </location>
    <ligand>
        <name>Mg(2+)</name>
        <dbReference type="ChEBI" id="CHEBI:18420"/>
    </ligand>
</feature>
<dbReference type="InterPro" id="IPR016965">
    <property type="entry name" value="Pase_PHOSPHO-typ"/>
</dbReference>
<evidence type="ECO:0000256" key="6">
    <source>
        <dbReference type="PIRSR" id="PIRSR031051-1"/>
    </source>
</evidence>
<dbReference type="Ensembl" id="ENSCMIT00000019731.1">
    <property type="protein sequence ID" value="ENSCMIP00000019365.1"/>
    <property type="gene ID" value="ENSCMIG00000009029.1"/>
</dbReference>
<evidence type="ECO:0000313" key="10">
    <source>
        <dbReference type="Ensembl" id="ENSCMIP00000019365.1"/>
    </source>
</evidence>
<feature type="binding site" evidence="7">
    <location>
        <position position="20"/>
    </location>
    <ligand>
        <name>substrate</name>
    </ligand>
</feature>
<comment type="cofactor">
    <cofactor evidence="1 8">
        <name>Mg(2+)</name>
        <dbReference type="ChEBI" id="CHEBI:18420"/>
    </cofactor>
</comment>
<proteinExistence type="evidence at transcript level"/>
<keyword evidence="5 8" id="KW-0460">Magnesium</keyword>
<dbReference type="PANTHER" id="PTHR20889">
    <property type="entry name" value="PHOSPHATASE, ORPHAN 1, 2"/>
    <property type="match status" value="1"/>
</dbReference>
<dbReference type="EMBL" id="JW864401">
    <property type="protein sequence ID" value="AFO96918.1"/>
    <property type="molecule type" value="mRNA"/>
</dbReference>
<dbReference type="RefSeq" id="XP_007899692.1">
    <property type="nucleotide sequence ID" value="XM_007901501.2"/>
</dbReference>
<organism evidence="9">
    <name type="scientific">Callorhinchus milii</name>
    <name type="common">Ghost shark</name>
    <dbReference type="NCBI Taxonomy" id="7868"/>
    <lineage>
        <taxon>Eukaryota</taxon>
        <taxon>Metazoa</taxon>
        <taxon>Chordata</taxon>
        <taxon>Craniata</taxon>
        <taxon>Vertebrata</taxon>
        <taxon>Chondrichthyes</taxon>
        <taxon>Holocephali</taxon>
        <taxon>Chimaeriformes</taxon>
        <taxon>Callorhinchidae</taxon>
        <taxon>Callorhinchus</taxon>
    </lineage>
</organism>
<dbReference type="PIRSF" id="PIRSF031051">
    <property type="entry name" value="PyrdxlP_Pase_PHOSPHO2"/>
    <property type="match status" value="1"/>
</dbReference>
<dbReference type="InterPro" id="IPR023214">
    <property type="entry name" value="HAD_sf"/>
</dbReference>
<name>V9KGA7_CALMI</name>
<dbReference type="Proteomes" id="UP000314986">
    <property type="component" value="Unassembled WGS sequence"/>
</dbReference>
<feature type="binding site" evidence="7">
    <location>
        <position position="100"/>
    </location>
    <ligand>
        <name>substrate</name>
    </ligand>
</feature>
<feature type="binding site" evidence="8">
    <location>
        <position position="9"/>
    </location>
    <ligand>
        <name>Mg(2+)</name>
        <dbReference type="ChEBI" id="CHEBI:18420"/>
    </ligand>
</feature>
<dbReference type="SUPFAM" id="SSF56784">
    <property type="entry name" value="HAD-like"/>
    <property type="match status" value="1"/>
</dbReference>
<dbReference type="AlphaFoldDB" id="V9KGA7"/>
<dbReference type="InterPro" id="IPR036412">
    <property type="entry name" value="HAD-like_sf"/>
</dbReference>
<feature type="binding site" evidence="8">
    <location>
        <position position="179"/>
    </location>
    <ligand>
        <name>Mg(2+)</name>
        <dbReference type="ChEBI" id="CHEBI:18420"/>
    </ligand>
</feature>
<evidence type="ECO:0000256" key="4">
    <source>
        <dbReference type="ARBA" id="ARBA00022801"/>
    </source>
</evidence>
<evidence type="ECO:0000256" key="7">
    <source>
        <dbReference type="PIRSR" id="PIRSR031051-2"/>
    </source>
</evidence>
<sequence>MKKFLIAFDFDETIIQHNTDNVILKCNPEEKLPEELLKSKEEGYWNEHMGKVYDYLCDKGVKQEHMTKVLAETPLTKEMSTLFQFLKKHSDLFECIIVSDANIYFISTILEANGLSAVFQKVYTNPSYFDNRGSLVISPFHSHKCQQCPVNMCKRQILHEHLMQRLKEVQIEKVLYAGDGANDFCPSSVLTATDVVFPRKNYPLDRMISEVKGVKPLVFKAQVVPWENGGDILAFLQEMTRSLSDAPNNQEFTASCSNAKALLG</sequence>
<accession>V9KGA7</accession>
<dbReference type="InterPro" id="IPR006384">
    <property type="entry name" value="HAD_hydro_PyrdxlP_Pase-like"/>
</dbReference>
<evidence type="ECO:0000313" key="11">
    <source>
        <dbReference type="Proteomes" id="UP000314986"/>
    </source>
</evidence>
<evidence type="ECO:0000256" key="1">
    <source>
        <dbReference type="ARBA" id="ARBA00001946"/>
    </source>
</evidence>
<dbReference type="OrthoDB" id="10267182at2759"/>
<gene>
    <name evidence="10" type="primary">LOC103183818</name>
</gene>
<dbReference type="GeneID" id="103183818"/>
<dbReference type="KEGG" id="cmk:103183818"/>
<reference evidence="11" key="2">
    <citation type="journal article" date="2007" name="PLoS Biol.">
        <title>Survey sequencing and comparative analysis of the elephant shark (Callorhinchus milii) genome.</title>
        <authorList>
            <person name="Venkatesh B."/>
            <person name="Kirkness E.F."/>
            <person name="Loh Y.H."/>
            <person name="Halpern A.L."/>
            <person name="Lee A.P."/>
            <person name="Johnson J."/>
            <person name="Dandona N."/>
            <person name="Viswanathan L.D."/>
            <person name="Tay A."/>
            <person name="Venter J.C."/>
            <person name="Strausberg R.L."/>
            <person name="Brenner S."/>
        </authorList>
    </citation>
    <scope>NUCLEOTIDE SEQUENCE [LARGE SCALE GENOMIC DNA]</scope>
</reference>
<feature type="active site" description="Proton donor" evidence="6">
    <location>
        <position position="11"/>
    </location>
</feature>
<evidence type="ECO:0000256" key="5">
    <source>
        <dbReference type="ARBA" id="ARBA00022842"/>
    </source>
</evidence>
<reference evidence="11" key="1">
    <citation type="journal article" date="2006" name="Science">
        <title>Ancient noncoding elements conserved in the human genome.</title>
        <authorList>
            <person name="Venkatesh B."/>
            <person name="Kirkness E.F."/>
            <person name="Loh Y.H."/>
            <person name="Halpern A.L."/>
            <person name="Lee A.P."/>
            <person name="Johnson J."/>
            <person name="Dandona N."/>
            <person name="Viswanathan L.D."/>
            <person name="Tay A."/>
            <person name="Venter J.C."/>
            <person name="Strausberg R.L."/>
            <person name="Brenner S."/>
        </authorList>
    </citation>
    <scope>NUCLEOTIDE SEQUENCE [LARGE SCALE GENOMIC DNA]</scope>
</reference>
<dbReference type="STRING" id="7868.ENSCMIP00000019365"/>
<dbReference type="GO" id="GO:0046872">
    <property type="term" value="F:metal ion binding"/>
    <property type="evidence" value="ECO:0007669"/>
    <property type="project" value="UniProtKB-KW"/>
</dbReference>
<dbReference type="OMA" id="FHSHECQ"/>
<dbReference type="GeneTree" id="ENSGT00390000007741"/>
<evidence type="ECO:0000256" key="2">
    <source>
        <dbReference type="ARBA" id="ARBA00008541"/>
    </source>
</evidence>
<protein>
    <submittedName>
        <fullName evidence="10">Phosphoethanolamine/phosphocholine phosphatase 1</fullName>
    </submittedName>
    <submittedName>
        <fullName evidence="9">Phosphoethanolamine/phosphocholine phosphatase-like protein</fullName>
    </submittedName>
</protein>
<dbReference type="Gene3D" id="3.40.50.1000">
    <property type="entry name" value="HAD superfamily/HAD-like"/>
    <property type="match status" value="1"/>
</dbReference>
<keyword evidence="11" id="KW-1185">Reference proteome</keyword>
<reference evidence="10" key="4">
    <citation type="submission" date="2025-05" db="UniProtKB">
        <authorList>
            <consortium name="Ensembl"/>
        </authorList>
    </citation>
    <scope>IDENTIFICATION</scope>
</reference>